<evidence type="ECO:0000313" key="2">
    <source>
        <dbReference type="EMBL" id="WTU38329.1"/>
    </source>
</evidence>
<accession>A0AAU2GT95</accession>
<dbReference type="EMBL" id="CP108253">
    <property type="protein sequence ID" value="WTU38329.1"/>
    <property type="molecule type" value="Genomic_DNA"/>
</dbReference>
<gene>
    <name evidence="2" type="ORF">OHV25_01520</name>
</gene>
<sequence>MKKLVFTQLAQEESNWCWVATGLSIAQYFGRGTELRQADFYLKAGGPLGNVPEPEPGTWNLTAGLQQVQVGWQELGLAPGTLAVGTVKEESNGATAVAGILDFDVIKEEIEAGRPILTRVGRAAGDHALVIYGYDAETDGGTVHFSDPWARSSFATDSPPRDTYQSMPYSAYVENMEFRWLQSAYRIGQEPG</sequence>
<organism evidence="2">
    <name type="scientific">Streptomyces sp. NBC_00060</name>
    <dbReference type="NCBI Taxonomy" id="2975636"/>
    <lineage>
        <taxon>Bacteria</taxon>
        <taxon>Bacillati</taxon>
        <taxon>Actinomycetota</taxon>
        <taxon>Actinomycetes</taxon>
        <taxon>Kitasatosporales</taxon>
        <taxon>Streptomycetaceae</taxon>
        <taxon>Streptomyces</taxon>
    </lineage>
</organism>
<dbReference type="AlphaFoldDB" id="A0AAU2GT95"/>
<proteinExistence type="predicted"/>
<dbReference type="Gene3D" id="3.90.70.10">
    <property type="entry name" value="Cysteine proteinases"/>
    <property type="match status" value="1"/>
</dbReference>
<evidence type="ECO:0000259" key="1">
    <source>
        <dbReference type="Pfam" id="PF13529"/>
    </source>
</evidence>
<protein>
    <submittedName>
        <fullName evidence="2">C39 family peptidase</fullName>
    </submittedName>
</protein>
<name>A0AAU2GT95_9ACTN</name>
<dbReference type="Pfam" id="PF13529">
    <property type="entry name" value="Peptidase_C39_2"/>
    <property type="match status" value="1"/>
</dbReference>
<feature type="domain" description="Peptidase C39-like" evidence="1">
    <location>
        <begin position="9"/>
        <end position="149"/>
    </location>
</feature>
<reference evidence="2" key="1">
    <citation type="submission" date="2022-10" db="EMBL/GenBank/DDBJ databases">
        <title>The complete genomes of actinobacterial strains from the NBC collection.</title>
        <authorList>
            <person name="Joergensen T.S."/>
            <person name="Alvarez Arevalo M."/>
            <person name="Sterndorff E.B."/>
            <person name="Faurdal D."/>
            <person name="Vuksanovic O."/>
            <person name="Mourched A.-S."/>
            <person name="Charusanti P."/>
            <person name="Shaw S."/>
            <person name="Blin K."/>
            <person name="Weber T."/>
        </authorList>
    </citation>
    <scope>NUCLEOTIDE SEQUENCE</scope>
    <source>
        <strain evidence="2">NBC_00060</strain>
    </source>
</reference>
<dbReference type="InterPro" id="IPR039564">
    <property type="entry name" value="Peptidase_C39-like"/>
</dbReference>